<reference evidence="9 10" key="1">
    <citation type="journal article" date="2020" name="Microbiol. Resour. Announc.">
        <title>Draft Genome Sequence of a Cladosporium Species Isolated from the Mesophotic Ascidian Didemnum maculosum.</title>
        <authorList>
            <person name="Gioti A."/>
            <person name="Siaperas R."/>
            <person name="Nikolaivits E."/>
            <person name="Le Goff G."/>
            <person name="Ouazzani J."/>
            <person name="Kotoulas G."/>
            <person name="Topakas E."/>
        </authorList>
    </citation>
    <scope>NUCLEOTIDE SEQUENCE [LARGE SCALE GENOMIC DNA]</scope>
    <source>
        <strain evidence="9 10">TM138-S3</strain>
    </source>
</reference>
<evidence type="ECO:0000256" key="7">
    <source>
        <dbReference type="SAM" id="MobiDB-lite"/>
    </source>
</evidence>
<evidence type="ECO:0000256" key="5">
    <source>
        <dbReference type="ARBA" id="ARBA00023242"/>
    </source>
</evidence>
<evidence type="ECO:0000313" key="10">
    <source>
        <dbReference type="Proteomes" id="UP000803884"/>
    </source>
</evidence>
<dbReference type="PANTHER" id="PTHR11834:SF0">
    <property type="entry name" value="PROTEIN SCALLOPED"/>
    <property type="match status" value="1"/>
</dbReference>
<dbReference type="Proteomes" id="UP000803884">
    <property type="component" value="Unassembled WGS sequence"/>
</dbReference>
<keyword evidence="10" id="KW-1185">Reference proteome</keyword>
<accession>A0AB34L0A9</accession>
<keyword evidence="4" id="KW-0804">Transcription</keyword>
<dbReference type="PROSITE" id="PS51088">
    <property type="entry name" value="TEA_2"/>
    <property type="match status" value="1"/>
</dbReference>
<dbReference type="Pfam" id="PF01285">
    <property type="entry name" value="TEA"/>
    <property type="match status" value="1"/>
</dbReference>
<feature type="region of interest" description="Disordered" evidence="7">
    <location>
        <begin position="392"/>
        <end position="416"/>
    </location>
</feature>
<dbReference type="AlphaFoldDB" id="A0AB34L0A9"/>
<dbReference type="Gene3D" id="6.10.20.40">
    <property type="entry name" value="TEA/ATTS domain"/>
    <property type="match status" value="1"/>
</dbReference>
<dbReference type="GO" id="GO:0000981">
    <property type="term" value="F:DNA-binding transcription factor activity, RNA polymerase II-specific"/>
    <property type="evidence" value="ECO:0007669"/>
    <property type="project" value="TreeGrafter"/>
</dbReference>
<dbReference type="GO" id="GO:0005634">
    <property type="term" value="C:nucleus"/>
    <property type="evidence" value="ECO:0007669"/>
    <property type="project" value="UniProtKB-SubCell"/>
</dbReference>
<evidence type="ECO:0000256" key="1">
    <source>
        <dbReference type="ARBA" id="ARBA00004123"/>
    </source>
</evidence>
<keyword evidence="5" id="KW-0539">Nucleus</keyword>
<protein>
    <recommendedName>
        <fullName evidence="8">TEA domain-containing protein</fullName>
    </recommendedName>
</protein>
<evidence type="ECO:0000256" key="2">
    <source>
        <dbReference type="ARBA" id="ARBA00008421"/>
    </source>
</evidence>
<gene>
    <name evidence="9" type="ORF">WHR41_01761</name>
</gene>
<dbReference type="PANTHER" id="PTHR11834">
    <property type="entry name" value="TRANSCRIPTIONAL ENHANCER FACTOR TEF RELATED"/>
    <property type="match status" value="1"/>
</dbReference>
<feature type="region of interest" description="Disordered" evidence="7">
    <location>
        <begin position="84"/>
        <end position="109"/>
    </location>
</feature>
<feature type="region of interest" description="Disordered" evidence="7">
    <location>
        <begin position="574"/>
        <end position="593"/>
    </location>
</feature>
<evidence type="ECO:0000256" key="4">
    <source>
        <dbReference type="ARBA" id="ARBA00023163"/>
    </source>
</evidence>
<dbReference type="RefSeq" id="XP_069232706.1">
    <property type="nucleotide sequence ID" value="XM_069370367.1"/>
</dbReference>
<dbReference type="SMART" id="SM00426">
    <property type="entry name" value="TEA"/>
    <property type="match status" value="1"/>
</dbReference>
<feature type="DNA-binding region" description="TEA" evidence="6">
    <location>
        <begin position="1"/>
        <end position="69"/>
    </location>
</feature>
<proteinExistence type="inferred from homology"/>
<dbReference type="InterPro" id="IPR050937">
    <property type="entry name" value="TEC1_TEAD_TF"/>
</dbReference>
<comment type="subcellular location">
    <subcellularLocation>
        <location evidence="1">Nucleus</location>
    </subcellularLocation>
</comment>
<name>A0AB34L0A9_9PEZI</name>
<feature type="domain" description="TEA" evidence="8">
    <location>
        <begin position="1"/>
        <end position="69"/>
    </location>
</feature>
<sequence>MWPDHLEHAFCRALVEYPPMGRKKQLVKEKHCGRNELIAAWIEMSTGVSRDRKQVSSHIQVLKPFVQTDSLIMAYLSKASEHEGASRHHNGYPANHANGRGLSRYPVQAPPQNGHQMMPFAVSGDTDSQVRLRDVPEIFAPVSFEMFVQRRLRLAEQPEDDSVRRVHTYTKQISQPWEADDVISDWNDLVQRHPDLATIHSQRPIDCNVVAAKASLAIHSGPWKDQDGDAVDSSARELGISFNCRAGNLPRPFEVMYRNHFYERGKLVEEVSCAHQFLNDNSTNDLQVMFGSTYWVRALCPRYKQACQAGPGHGAAFIGSITATQEIFIKAQSGVERVMLIHWSFRQSQADQGRTCWRRVVMPSSLEVSQYASPLKSMQMDNPFDFNDDPMPNLTASGVPPQPALQSPFEYESGSTSAPSSATWSTSISDAISAAFANASLDTNLDNAFDFTGGKIDISYDPNLNLDDFDTPAFNFDATADSFATDTALRDYQTWDAGFADAGSFDGQQSFADTNYSIAAGVDGQNGGFDDYGVFDPQIYDTNAESQAFGGAGQDAVKEEGSLSAAVVATNPPPFKLEAEESDLAMSMDSQVT</sequence>
<evidence type="ECO:0000259" key="8">
    <source>
        <dbReference type="PROSITE" id="PS51088"/>
    </source>
</evidence>
<dbReference type="EMBL" id="JAAQHG020000004">
    <property type="protein sequence ID" value="KAL1589601.1"/>
    <property type="molecule type" value="Genomic_DNA"/>
</dbReference>
<comment type="similarity">
    <text evidence="2">Belongs to the TEC1 family.</text>
</comment>
<dbReference type="InterPro" id="IPR000818">
    <property type="entry name" value="TEA/ATTS_dom"/>
</dbReference>
<dbReference type="InterPro" id="IPR038096">
    <property type="entry name" value="TEA/ATTS_sf"/>
</dbReference>
<dbReference type="GO" id="GO:0005667">
    <property type="term" value="C:transcription regulator complex"/>
    <property type="evidence" value="ECO:0007669"/>
    <property type="project" value="TreeGrafter"/>
</dbReference>
<organism evidence="9 10">
    <name type="scientific">Cladosporium halotolerans</name>
    <dbReference type="NCBI Taxonomy" id="1052096"/>
    <lineage>
        <taxon>Eukaryota</taxon>
        <taxon>Fungi</taxon>
        <taxon>Dikarya</taxon>
        <taxon>Ascomycota</taxon>
        <taxon>Pezizomycotina</taxon>
        <taxon>Dothideomycetes</taxon>
        <taxon>Dothideomycetidae</taxon>
        <taxon>Cladosporiales</taxon>
        <taxon>Cladosporiaceae</taxon>
        <taxon>Cladosporium</taxon>
    </lineage>
</organism>
<keyword evidence="3" id="KW-0805">Transcription regulation</keyword>
<comment type="caution">
    <text evidence="9">The sequence shown here is derived from an EMBL/GenBank/DDBJ whole genome shotgun (WGS) entry which is preliminary data.</text>
</comment>
<dbReference type="GeneID" id="96003205"/>
<evidence type="ECO:0000256" key="3">
    <source>
        <dbReference type="ARBA" id="ARBA00023015"/>
    </source>
</evidence>
<evidence type="ECO:0000256" key="6">
    <source>
        <dbReference type="PROSITE-ProRule" id="PRU00505"/>
    </source>
</evidence>
<dbReference type="PRINTS" id="PR00065">
    <property type="entry name" value="TEADOMAIN"/>
</dbReference>
<evidence type="ECO:0000313" key="9">
    <source>
        <dbReference type="EMBL" id="KAL1589601.1"/>
    </source>
</evidence>
<dbReference type="GO" id="GO:0000978">
    <property type="term" value="F:RNA polymerase II cis-regulatory region sequence-specific DNA binding"/>
    <property type="evidence" value="ECO:0007669"/>
    <property type="project" value="TreeGrafter"/>
</dbReference>